<keyword evidence="3" id="KW-1133">Transmembrane helix</keyword>
<keyword evidence="7" id="KW-1185">Reference proteome</keyword>
<organism evidence="6 7">
    <name type="scientific">Seongchinamella sediminis</name>
    <dbReference type="NCBI Taxonomy" id="2283635"/>
    <lineage>
        <taxon>Bacteria</taxon>
        <taxon>Pseudomonadati</taxon>
        <taxon>Pseudomonadota</taxon>
        <taxon>Gammaproteobacteria</taxon>
        <taxon>Cellvibrionales</taxon>
        <taxon>Halieaceae</taxon>
        <taxon>Seongchinamella</taxon>
    </lineage>
</organism>
<evidence type="ECO:0000256" key="3">
    <source>
        <dbReference type="ARBA" id="ARBA00022989"/>
    </source>
</evidence>
<evidence type="ECO:0000313" key="6">
    <source>
        <dbReference type="EMBL" id="RLQ23037.1"/>
    </source>
</evidence>
<dbReference type="InterPro" id="IPR010652">
    <property type="entry name" value="DUF1232"/>
</dbReference>
<dbReference type="Proteomes" id="UP000265509">
    <property type="component" value="Unassembled WGS sequence"/>
</dbReference>
<sequence>MDKDMTDNNEYQNAFSEQGFRDKLKRYARTAGREVVEKALLLYYAMQEEKAPAWAKATIAGALGYFIVPLDAIADLTPAVGYADDLGVLALAIAAVATYINDDVRAKTAARLDQWFGPRSDNGTGDD</sequence>
<protein>
    <submittedName>
        <fullName evidence="6">DUF1232 domain-containing protein</fullName>
    </submittedName>
</protein>
<evidence type="ECO:0000256" key="1">
    <source>
        <dbReference type="ARBA" id="ARBA00004127"/>
    </source>
</evidence>
<comment type="subcellular location">
    <subcellularLocation>
        <location evidence="1">Endomembrane system</location>
        <topology evidence="1">Multi-pass membrane protein</topology>
    </subcellularLocation>
</comment>
<keyword evidence="2" id="KW-0812">Transmembrane</keyword>
<comment type="caution">
    <text evidence="6">The sequence shown here is derived from an EMBL/GenBank/DDBJ whole genome shotgun (WGS) entry which is preliminary data.</text>
</comment>
<dbReference type="Pfam" id="PF06803">
    <property type="entry name" value="DUF1232"/>
    <property type="match status" value="1"/>
</dbReference>
<keyword evidence="4" id="KW-0472">Membrane</keyword>
<proteinExistence type="predicted"/>
<name>A0A3L7DZM0_9GAMM</name>
<reference evidence="6 7" key="1">
    <citation type="submission" date="2018-07" db="EMBL/GenBank/DDBJ databases">
        <title>Halioglobus sp. genome submission.</title>
        <authorList>
            <person name="Ye M.-Q."/>
            <person name="Du Z.-J."/>
        </authorList>
    </citation>
    <scope>NUCLEOTIDE SEQUENCE [LARGE SCALE GENOMIC DNA]</scope>
    <source>
        <strain evidence="6 7">U0301</strain>
    </source>
</reference>
<dbReference type="OrthoDB" id="9804184at2"/>
<evidence type="ECO:0000256" key="2">
    <source>
        <dbReference type="ARBA" id="ARBA00022692"/>
    </source>
</evidence>
<dbReference type="AlphaFoldDB" id="A0A3L7DZM0"/>
<evidence type="ECO:0000256" key="4">
    <source>
        <dbReference type="ARBA" id="ARBA00023136"/>
    </source>
</evidence>
<gene>
    <name evidence="6" type="ORF">DWB85_03400</name>
</gene>
<dbReference type="PIRSF" id="PIRSF031804">
    <property type="entry name" value="UCP031804"/>
    <property type="match status" value="1"/>
</dbReference>
<dbReference type="InterPro" id="IPR016983">
    <property type="entry name" value="UCP031804"/>
</dbReference>
<dbReference type="GO" id="GO:0012505">
    <property type="term" value="C:endomembrane system"/>
    <property type="evidence" value="ECO:0007669"/>
    <property type="project" value="UniProtKB-SubCell"/>
</dbReference>
<feature type="domain" description="DUF1232" evidence="5">
    <location>
        <begin position="55"/>
        <end position="91"/>
    </location>
</feature>
<dbReference type="EMBL" id="QRAN01000003">
    <property type="protein sequence ID" value="RLQ23037.1"/>
    <property type="molecule type" value="Genomic_DNA"/>
</dbReference>
<accession>A0A3L7DZM0</accession>
<evidence type="ECO:0000259" key="5">
    <source>
        <dbReference type="Pfam" id="PF06803"/>
    </source>
</evidence>
<evidence type="ECO:0000313" key="7">
    <source>
        <dbReference type="Proteomes" id="UP000265509"/>
    </source>
</evidence>